<proteinExistence type="predicted"/>
<dbReference type="Pfam" id="PF10646">
    <property type="entry name" value="Germane"/>
    <property type="match status" value="1"/>
</dbReference>
<dbReference type="RefSeq" id="WP_209869895.1">
    <property type="nucleotide sequence ID" value="NZ_JAGGLV010000002.1"/>
</dbReference>
<feature type="chain" id="PRO_5045756913" description="GerMN domain-containing protein" evidence="2">
    <location>
        <begin position="24"/>
        <end position="219"/>
    </location>
</feature>
<gene>
    <name evidence="4" type="ORF">J2Z70_000931</name>
</gene>
<evidence type="ECO:0000256" key="1">
    <source>
        <dbReference type="SAM" id="MobiDB-lite"/>
    </source>
</evidence>
<evidence type="ECO:0000313" key="4">
    <source>
        <dbReference type="EMBL" id="MBP2110791.1"/>
    </source>
</evidence>
<name>A0ABS4NL52_9BACL</name>
<reference evidence="4 5" key="1">
    <citation type="submission" date="2021-03" db="EMBL/GenBank/DDBJ databases">
        <title>Genomic Encyclopedia of Type Strains, Phase IV (KMG-IV): sequencing the most valuable type-strain genomes for metagenomic binning, comparative biology and taxonomic classification.</title>
        <authorList>
            <person name="Goeker M."/>
        </authorList>
    </citation>
    <scope>NUCLEOTIDE SEQUENCE [LARGE SCALE GENOMIC DNA]</scope>
    <source>
        <strain evidence="4 5">DSM 101953</strain>
    </source>
</reference>
<dbReference type="Proteomes" id="UP000773462">
    <property type="component" value="Unassembled WGS sequence"/>
</dbReference>
<accession>A0ABS4NL52</accession>
<feature type="region of interest" description="Disordered" evidence="1">
    <location>
        <begin position="25"/>
        <end position="82"/>
    </location>
</feature>
<feature type="domain" description="GerMN" evidence="3">
    <location>
        <begin position="94"/>
        <end position="200"/>
    </location>
</feature>
<feature type="compositionally biased region" description="Low complexity" evidence="1">
    <location>
        <begin position="53"/>
        <end position="82"/>
    </location>
</feature>
<feature type="signal peptide" evidence="2">
    <location>
        <begin position="1"/>
        <end position="23"/>
    </location>
</feature>
<dbReference type="PROSITE" id="PS51257">
    <property type="entry name" value="PROKAR_LIPOPROTEIN"/>
    <property type="match status" value="1"/>
</dbReference>
<evidence type="ECO:0000313" key="5">
    <source>
        <dbReference type="Proteomes" id="UP000773462"/>
    </source>
</evidence>
<feature type="compositionally biased region" description="Polar residues" evidence="1">
    <location>
        <begin position="34"/>
        <end position="52"/>
    </location>
</feature>
<dbReference type="InterPro" id="IPR019606">
    <property type="entry name" value="GerMN"/>
</dbReference>
<keyword evidence="5" id="KW-1185">Reference proteome</keyword>
<dbReference type="EMBL" id="JAGGLV010000002">
    <property type="protein sequence ID" value="MBP2110791.1"/>
    <property type="molecule type" value="Genomic_DNA"/>
</dbReference>
<sequence>MNKKLTYAGIAALLLLVISGCGDKPTAAPADASGQDSTSVSSGAEGNNAGNDSTASPAATPAATSTPEPAATVTPAATEAPAVPEKQSLKIKTYYTDLQQNDLIPADVSITFKNAEEKYKEAFKTLQKSDNADQIPLWNKIELKSLEFSNGQIVMDIHKPDEAQLGAGGEALAIDALSKMFFQFDEVKNIDVLVDGEQVESLMGHVDLVHPITRENNGL</sequence>
<comment type="caution">
    <text evidence="4">The sequence shown here is derived from an EMBL/GenBank/DDBJ whole genome shotgun (WGS) entry which is preliminary data.</text>
</comment>
<evidence type="ECO:0000259" key="3">
    <source>
        <dbReference type="Pfam" id="PF10646"/>
    </source>
</evidence>
<protein>
    <recommendedName>
        <fullName evidence="3">GerMN domain-containing protein</fullName>
    </recommendedName>
</protein>
<keyword evidence="2" id="KW-0732">Signal</keyword>
<evidence type="ECO:0000256" key="2">
    <source>
        <dbReference type="SAM" id="SignalP"/>
    </source>
</evidence>
<organism evidence="4 5">
    <name type="scientific">Paenibacillus silagei</name>
    <dbReference type="NCBI Taxonomy" id="1670801"/>
    <lineage>
        <taxon>Bacteria</taxon>
        <taxon>Bacillati</taxon>
        <taxon>Bacillota</taxon>
        <taxon>Bacilli</taxon>
        <taxon>Bacillales</taxon>
        <taxon>Paenibacillaceae</taxon>
        <taxon>Paenibacillus</taxon>
    </lineage>
</organism>